<protein>
    <submittedName>
        <fullName evidence="1 3">Uncharacterized protein</fullName>
    </submittedName>
</protein>
<reference evidence="3" key="1">
    <citation type="submission" date="2017-02" db="UniProtKB">
        <authorList>
            <consortium name="WormBaseParasite"/>
        </authorList>
    </citation>
    <scope>IDENTIFICATION</scope>
</reference>
<gene>
    <name evidence="1" type="ORF">HPLM_LOCUS1928</name>
</gene>
<evidence type="ECO:0000313" key="1">
    <source>
        <dbReference type="EMBL" id="VDO12044.1"/>
    </source>
</evidence>
<sequence>MTSSMFEDDSAARRMNDSLYKNVHCMDRSAIDMTECAVNRRCSSATRSRLAVSVLPGTSTPKATKIPTLMSRSLSASYDRNRI</sequence>
<evidence type="ECO:0000313" key="2">
    <source>
        <dbReference type="Proteomes" id="UP000268014"/>
    </source>
</evidence>
<dbReference type="EMBL" id="UZAF01003097">
    <property type="protein sequence ID" value="VDO12044.1"/>
    <property type="molecule type" value="Genomic_DNA"/>
</dbReference>
<organism evidence="3">
    <name type="scientific">Haemonchus placei</name>
    <name type="common">Barber's pole worm</name>
    <dbReference type="NCBI Taxonomy" id="6290"/>
    <lineage>
        <taxon>Eukaryota</taxon>
        <taxon>Metazoa</taxon>
        <taxon>Ecdysozoa</taxon>
        <taxon>Nematoda</taxon>
        <taxon>Chromadorea</taxon>
        <taxon>Rhabditida</taxon>
        <taxon>Rhabditina</taxon>
        <taxon>Rhabditomorpha</taxon>
        <taxon>Strongyloidea</taxon>
        <taxon>Trichostrongylidae</taxon>
        <taxon>Haemonchus</taxon>
    </lineage>
</organism>
<accession>A0A0N4VXA9</accession>
<dbReference type="AlphaFoldDB" id="A0A0N4VXA9"/>
<dbReference type="WBParaSite" id="HPLM_0000192901-mRNA-1">
    <property type="protein sequence ID" value="HPLM_0000192901-mRNA-1"/>
    <property type="gene ID" value="HPLM_0000192901"/>
</dbReference>
<keyword evidence="2" id="KW-1185">Reference proteome</keyword>
<name>A0A0N4VXA9_HAEPC</name>
<dbReference type="OrthoDB" id="5873603at2759"/>
<dbReference type="Proteomes" id="UP000268014">
    <property type="component" value="Unassembled WGS sequence"/>
</dbReference>
<reference evidence="1 2" key="2">
    <citation type="submission" date="2018-11" db="EMBL/GenBank/DDBJ databases">
        <authorList>
            <consortium name="Pathogen Informatics"/>
        </authorList>
    </citation>
    <scope>NUCLEOTIDE SEQUENCE [LARGE SCALE GENOMIC DNA]</scope>
    <source>
        <strain evidence="1 2">MHpl1</strain>
    </source>
</reference>
<proteinExistence type="predicted"/>
<evidence type="ECO:0000313" key="3">
    <source>
        <dbReference type="WBParaSite" id="HPLM_0000192901-mRNA-1"/>
    </source>
</evidence>